<keyword evidence="2" id="KW-1185">Reference proteome</keyword>
<dbReference type="EMBL" id="CAAALY010026832">
    <property type="protein sequence ID" value="VEL16016.1"/>
    <property type="molecule type" value="Genomic_DNA"/>
</dbReference>
<dbReference type="AlphaFoldDB" id="A0A448WN65"/>
<reference evidence="1" key="1">
    <citation type="submission" date="2018-11" db="EMBL/GenBank/DDBJ databases">
        <authorList>
            <consortium name="Pathogen Informatics"/>
        </authorList>
    </citation>
    <scope>NUCLEOTIDE SEQUENCE</scope>
</reference>
<name>A0A448WN65_9PLAT</name>
<dbReference type="Proteomes" id="UP000784294">
    <property type="component" value="Unassembled WGS sequence"/>
</dbReference>
<gene>
    <name evidence="1" type="ORF">PXEA_LOCUS9456</name>
</gene>
<comment type="caution">
    <text evidence="1">The sequence shown here is derived from an EMBL/GenBank/DDBJ whole genome shotgun (WGS) entry which is preliminary data.</text>
</comment>
<protein>
    <submittedName>
        <fullName evidence="1">Uncharacterized protein</fullName>
    </submittedName>
</protein>
<accession>A0A448WN65</accession>
<evidence type="ECO:0000313" key="1">
    <source>
        <dbReference type="EMBL" id="VEL16016.1"/>
    </source>
</evidence>
<evidence type="ECO:0000313" key="2">
    <source>
        <dbReference type="Proteomes" id="UP000784294"/>
    </source>
</evidence>
<organism evidence="1 2">
    <name type="scientific">Protopolystoma xenopodis</name>
    <dbReference type="NCBI Taxonomy" id="117903"/>
    <lineage>
        <taxon>Eukaryota</taxon>
        <taxon>Metazoa</taxon>
        <taxon>Spiralia</taxon>
        <taxon>Lophotrochozoa</taxon>
        <taxon>Platyhelminthes</taxon>
        <taxon>Monogenea</taxon>
        <taxon>Polyopisthocotylea</taxon>
        <taxon>Polystomatidea</taxon>
        <taxon>Polystomatidae</taxon>
        <taxon>Protopolystoma</taxon>
    </lineage>
</organism>
<proteinExistence type="predicted"/>
<sequence length="101" mass="11396">MMSVTRRTKGQQVFTGIESDCLGNSVNKNVPVEPIDSRSTGGIEFRIFSANAFTHQLQDDDHRSLLAADKFRKLTYQHDSSLFLASKPIPLPRIHFSRTAF</sequence>